<sequence>MVNDTSDTMSYVNLNCLITKTNNHHENTKSSTDVNTRFNEAKRIINEIAQTVSQESSELFYDLSGQDDPKEMMNKDISMFVTENNANQASNNPNSTESTELNESTEFHESTESIEATTSTAPLLIIHSRVDLSEKAFAKDVPKRGAPTKAEKKK</sequence>
<reference evidence="2 3" key="1">
    <citation type="journal article" date="2018" name="Sci. Rep.">
        <title>Genomic signatures of local adaptation to the degree of environmental predictability in rotifers.</title>
        <authorList>
            <person name="Franch-Gras L."/>
            <person name="Hahn C."/>
            <person name="Garcia-Roger E.M."/>
            <person name="Carmona M.J."/>
            <person name="Serra M."/>
            <person name="Gomez A."/>
        </authorList>
    </citation>
    <scope>NUCLEOTIDE SEQUENCE [LARGE SCALE GENOMIC DNA]</scope>
    <source>
        <strain evidence="2">HYR1</strain>
    </source>
</reference>
<organism evidence="2 3">
    <name type="scientific">Brachionus plicatilis</name>
    <name type="common">Marine rotifer</name>
    <name type="synonym">Brachionus muelleri</name>
    <dbReference type="NCBI Taxonomy" id="10195"/>
    <lineage>
        <taxon>Eukaryota</taxon>
        <taxon>Metazoa</taxon>
        <taxon>Spiralia</taxon>
        <taxon>Gnathifera</taxon>
        <taxon>Rotifera</taxon>
        <taxon>Eurotatoria</taxon>
        <taxon>Monogononta</taxon>
        <taxon>Pseudotrocha</taxon>
        <taxon>Ploima</taxon>
        <taxon>Brachionidae</taxon>
        <taxon>Brachionus</taxon>
    </lineage>
</organism>
<dbReference type="Proteomes" id="UP000276133">
    <property type="component" value="Unassembled WGS sequence"/>
</dbReference>
<dbReference type="AlphaFoldDB" id="A0A3M7Q6X9"/>
<dbReference type="EMBL" id="REGN01007213">
    <property type="protein sequence ID" value="RNA06964.1"/>
    <property type="molecule type" value="Genomic_DNA"/>
</dbReference>
<evidence type="ECO:0000313" key="3">
    <source>
        <dbReference type="Proteomes" id="UP000276133"/>
    </source>
</evidence>
<gene>
    <name evidence="2" type="ORF">BpHYR1_041611</name>
</gene>
<evidence type="ECO:0000313" key="2">
    <source>
        <dbReference type="EMBL" id="RNA06964.1"/>
    </source>
</evidence>
<accession>A0A3M7Q6X9</accession>
<keyword evidence="3" id="KW-1185">Reference proteome</keyword>
<name>A0A3M7Q6X9_BRAPC</name>
<feature type="region of interest" description="Disordered" evidence="1">
    <location>
        <begin position="85"/>
        <end position="122"/>
    </location>
</feature>
<feature type="compositionally biased region" description="Low complexity" evidence="1">
    <location>
        <begin position="85"/>
        <end position="104"/>
    </location>
</feature>
<proteinExistence type="predicted"/>
<protein>
    <submittedName>
        <fullName evidence="2">Uncharacterized protein</fullName>
    </submittedName>
</protein>
<evidence type="ECO:0000256" key="1">
    <source>
        <dbReference type="SAM" id="MobiDB-lite"/>
    </source>
</evidence>
<comment type="caution">
    <text evidence="2">The sequence shown here is derived from an EMBL/GenBank/DDBJ whole genome shotgun (WGS) entry which is preliminary data.</text>
</comment>